<feature type="compositionally biased region" description="Basic and acidic residues" evidence="1">
    <location>
        <begin position="156"/>
        <end position="177"/>
    </location>
</feature>
<evidence type="ECO:0000313" key="3">
    <source>
        <dbReference type="EMBL" id="GJE89019.1"/>
    </source>
</evidence>
<organism evidence="3 4">
    <name type="scientific">Phanerochaete sordida</name>
    <dbReference type="NCBI Taxonomy" id="48140"/>
    <lineage>
        <taxon>Eukaryota</taxon>
        <taxon>Fungi</taxon>
        <taxon>Dikarya</taxon>
        <taxon>Basidiomycota</taxon>
        <taxon>Agaricomycotina</taxon>
        <taxon>Agaricomycetes</taxon>
        <taxon>Polyporales</taxon>
        <taxon>Phanerochaetaceae</taxon>
        <taxon>Phanerochaete</taxon>
    </lineage>
</organism>
<keyword evidence="4" id="KW-1185">Reference proteome</keyword>
<keyword evidence="2" id="KW-1133">Transmembrane helix</keyword>
<evidence type="ECO:0000313" key="4">
    <source>
        <dbReference type="Proteomes" id="UP000703269"/>
    </source>
</evidence>
<feature type="compositionally biased region" description="Low complexity" evidence="1">
    <location>
        <begin position="180"/>
        <end position="195"/>
    </location>
</feature>
<feature type="region of interest" description="Disordered" evidence="1">
    <location>
        <begin position="145"/>
        <end position="205"/>
    </location>
</feature>
<evidence type="ECO:0000256" key="2">
    <source>
        <dbReference type="SAM" id="Phobius"/>
    </source>
</evidence>
<accession>A0A9P3LBY6</accession>
<dbReference type="Proteomes" id="UP000703269">
    <property type="component" value="Unassembled WGS sequence"/>
</dbReference>
<gene>
    <name evidence="3" type="ORF">PsYK624_051080</name>
</gene>
<proteinExistence type="predicted"/>
<keyword evidence="2" id="KW-0472">Membrane</keyword>
<sequence length="205" mass="22832">MIDPHANDGPQQPATPTMDLQQPGESHQRTVRVILEVIFIATAVFVLIMALLLRLMCLRRDHRPLKDFLQPLPPPSNTTSGRRRHDREASPHPSHSTTRSEQMRQLIFLPTLPIRAPQHPPAAHTVPGAPSLAFFHDDLSGIPDLRQAEVTRPPARRPDALSRYDTKDAPPKYEDAVLHSPSASEASSSSRPPGALWELRRSVSM</sequence>
<comment type="caution">
    <text evidence="3">The sequence shown here is derived from an EMBL/GenBank/DDBJ whole genome shotgun (WGS) entry which is preliminary data.</text>
</comment>
<dbReference type="OrthoDB" id="10516996at2759"/>
<dbReference type="AlphaFoldDB" id="A0A9P3LBY6"/>
<evidence type="ECO:0000256" key="1">
    <source>
        <dbReference type="SAM" id="MobiDB-lite"/>
    </source>
</evidence>
<feature type="compositionally biased region" description="Polar residues" evidence="1">
    <location>
        <begin position="9"/>
        <end position="24"/>
    </location>
</feature>
<feature type="region of interest" description="Disordered" evidence="1">
    <location>
        <begin position="66"/>
        <end position="101"/>
    </location>
</feature>
<dbReference type="EMBL" id="BPQB01000011">
    <property type="protein sequence ID" value="GJE89019.1"/>
    <property type="molecule type" value="Genomic_DNA"/>
</dbReference>
<protein>
    <submittedName>
        <fullName evidence="3">Uncharacterized protein</fullName>
    </submittedName>
</protein>
<reference evidence="3 4" key="1">
    <citation type="submission" date="2021-08" db="EMBL/GenBank/DDBJ databases">
        <title>Draft Genome Sequence of Phanerochaete sordida strain YK-624.</title>
        <authorList>
            <person name="Mori T."/>
            <person name="Dohra H."/>
            <person name="Suzuki T."/>
            <person name="Kawagishi H."/>
            <person name="Hirai H."/>
        </authorList>
    </citation>
    <scope>NUCLEOTIDE SEQUENCE [LARGE SCALE GENOMIC DNA]</scope>
    <source>
        <strain evidence="3 4">YK-624</strain>
    </source>
</reference>
<feature type="region of interest" description="Disordered" evidence="1">
    <location>
        <begin position="1"/>
        <end position="24"/>
    </location>
</feature>
<name>A0A9P3LBY6_9APHY</name>
<feature type="transmembrane region" description="Helical" evidence="2">
    <location>
        <begin position="33"/>
        <end position="53"/>
    </location>
</feature>
<keyword evidence="2" id="KW-0812">Transmembrane</keyword>